<dbReference type="EMBL" id="JBHSXS010000055">
    <property type="protein sequence ID" value="MFC6886533.1"/>
    <property type="molecule type" value="Genomic_DNA"/>
</dbReference>
<dbReference type="PROSITE" id="PS50943">
    <property type="entry name" value="HTH_CROC1"/>
    <property type="match status" value="1"/>
</dbReference>
<evidence type="ECO:0000259" key="1">
    <source>
        <dbReference type="PROSITE" id="PS50943"/>
    </source>
</evidence>
<organism evidence="2 3">
    <name type="scientific">Actinomadura yumaensis</name>
    <dbReference type="NCBI Taxonomy" id="111807"/>
    <lineage>
        <taxon>Bacteria</taxon>
        <taxon>Bacillati</taxon>
        <taxon>Actinomycetota</taxon>
        <taxon>Actinomycetes</taxon>
        <taxon>Streptosporangiales</taxon>
        <taxon>Thermomonosporaceae</taxon>
        <taxon>Actinomadura</taxon>
    </lineage>
</organism>
<dbReference type="InterPro" id="IPR043917">
    <property type="entry name" value="DUF5753"/>
</dbReference>
<dbReference type="InterPro" id="IPR001387">
    <property type="entry name" value="Cro/C1-type_HTH"/>
</dbReference>
<name>A0ABW2CXH0_9ACTN</name>
<protein>
    <submittedName>
        <fullName evidence="2">Helix-turn-helix domain-containing protein</fullName>
    </submittedName>
</protein>
<sequence length="264" mass="30243">MAADKRVAPALLSFGAELRRLRMEAGLNQHELGELTAVSRSYIGQVEGGHTRCRRDFTVRLDKALHSGTTLQEAWDELLDAIKTAKYPRYFIHFPKVEATAIMLRAYEERIVYGLFQTEAYARAMLAEEDDVKARLERQKILHRERPPMVTVVMDETVLYREVGGPEVMREQLEYLLELSTREKIIIQILPIIYIPDLWGTFNIATQPDQQQVAYIAKAYGGETTAEDNNVALVSDTFVTLQSEALNVRDSRALIRKVIDERWT</sequence>
<gene>
    <name evidence="2" type="ORF">ACFQKB_42705</name>
</gene>
<dbReference type="Proteomes" id="UP001596380">
    <property type="component" value="Unassembled WGS sequence"/>
</dbReference>
<dbReference type="Pfam" id="PF19054">
    <property type="entry name" value="DUF5753"/>
    <property type="match status" value="1"/>
</dbReference>
<comment type="caution">
    <text evidence="2">The sequence shown here is derived from an EMBL/GenBank/DDBJ whole genome shotgun (WGS) entry which is preliminary data.</text>
</comment>
<dbReference type="Pfam" id="PF13560">
    <property type="entry name" value="HTH_31"/>
    <property type="match status" value="1"/>
</dbReference>
<proteinExistence type="predicted"/>
<keyword evidence="3" id="KW-1185">Reference proteome</keyword>
<reference evidence="3" key="1">
    <citation type="journal article" date="2019" name="Int. J. Syst. Evol. Microbiol.">
        <title>The Global Catalogue of Microorganisms (GCM) 10K type strain sequencing project: providing services to taxonomists for standard genome sequencing and annotation.</title>
        <authorList>
            <consortium name="The Broad Institute Genomics Platform"/>
            <consortium name="The Broad Institute Genome Sequencing Center for Infectious Disease"/>
            <person name="Wu L."/>
            <person name="Ma J."/>
        </authorList>
    </citation>
    <scope>NUCLEOTIDE SEQUENCE [LARGE SCALE GENOMIC DNA]</scope>
    <source>
        <strain evidence="3">JCM 3369</strain>
    </source>
</reference>
<feature type="domain" description="HTH cro/C1-type" evidence="1">
    <location>
        <begin position="18"/>
        <end position="52"/>
    </location>
</feature>
<accession>A0ABW2CXH0</accession>
<evidence type="ECO:0000313" key="2">
    <source>
        <dbReference type="EMBL" id="MFC6886533.1"/>
    </source>
</evidence>
<dbReference type="SUPFAM" id="SSF47413">
    <property type="entry name" value="lambda repressor-like DNA-binding domains"/>
    <property type="match status" value="1"/>
</dbReference>
<dbReference type="SMART" id="SM00530">
    <property type="entry name" value="HTH_XRE"/>
    <property type="match status" value="1"/>
</dbReference>
<dbReference type="CDD" id="cd00093">
    <property type="entry name" value="HTH_XRE"/>
    <property type="match status" value="1"/>
</dbReference>
<evidence type="ECO:0000313" key="3">
    <source>
        <dbReference type="Proteomes" id="UP001596380"/>
    </source>
</evidence>
<dbReference type="Gene3D" id="1.10.260.40">
    <property type="entry name" value="lambda repressor-like DNA-binding domains"/>
    <property type="match status" value="1"/>
</dbReference>
<dbReference type="RefSeq" id="WP_160820310.1">
    <property type="nucleotide sequence ID" value="NZ_JBHSXE010000001.1"/>
</dbReference>
<dbReference type="InterPro" id="IPR010982">
    <property type="entry name" value="Lambda_DNA-bd_dom_sf"/>
</dbReference>